<reference evidence="1 2" key="1">
    <citation type="submission" date="2019-06" db="EMBL/GenBank/DDBJ databases">
        <title>Whole genome shotgun sequence of Streptomyces gardneri NBRC 12865.</title>
        <authorList>
            <person name="Hosoyama A."/>
            <person name="Uohara A."/>
            <person name="Ohji S."/>
            <person name="Ichikawa N."/>
        </authorList>
    </citation>
    <scope>NUCLEOTIDE SEQUENCE [LARGE SCALE GENOMIC DNA]</scope>
    <source>
        <strain evidence="1 2">NBRC 12865</strain>
    </source>
</reference>
<dbReference type="Proteomes" id="UP000315226">
    <property type="component" value="Unassembled WGS sequence"/>
</dbReference>
<dbReference type="OrthoDB" id="4075033at2"/>
<accession>A0A4Y3RE40</accession>
<evidence type="ECO:0000313" key="2">
    <source>
        <dbReference type="Proteomes" id="UP000315226"/>
    </source>
</evidence>
<sequence length="119" mass="12207">MATEADQRIGYLSDEGDQLIEYVVEDGDDTQLLEDLRGCSGGTAGGNRIAIDLASAPGGPGNVTGSIGIDEIVVHLRARVVDGDNIEVLTIGTSEQADTAIDVAVARYAGTPLPEGHSG</sequence>
<gene>
    <name evidence="1" type="ORF">SGA01_13190</name>
</gene>
<keyword evidence="2" id="KW-1185">Reference proteome</keyword>
<organism evidence="1 2">
    <name type="scientific">Streptomyces gardneri</name>
    <dbReference type="NCBI Taxonomy" id="66892"/>
    <lineage>
        <taxon>Bacteria</taxon>
        <taxon>Bacillati</taxon>
        <taxon>Actinomycetota</taxon>
        <taxon>Actinomycetes</taxon>
        <taxon>Kitasatosporales</taxon>
        <taxon>Streptomycetaceae</taxon>
        <taxon>Streptomyces</taxon>
    </lineage>
</organism>
<proteinExistence type="predicted"/>
<dbReference type="EMBL" id="BJMN01000008">
    <property type="protein sequence ID" value="GEB55714.1"/>
    <property type="molecule type" value="Genomic_DNA"/>
</dbReference>
<name>A0A4Y3RE40_9ACTN</name>
<dbReference type="AlphaFoldDB" id="A0A4Y3RE40"/>
<protein>
    <submittedName>
        <fullName evidence="1">Uncharacterized protein</fullName>
    </submittedName>
</protein>
<dbReference type="RefSeq" id="WP_141294228.1">
    <property type="nucleotide sequence ID" value="NZ_BJMN01000008.1"/>
</dbReference>
<comment type="caution">
    <text evidence="1">The sequence shown here is derived from an EMBL/GenBank/DDBJ whole genome shotgun (WGS) entry which is preliminary data.</text>
</comment>
<evidence type="ECO:0000313" key="1">
    <source>
        <dbReference type="EMBL" id="GEB55714.1"/>
    </source>
</evidence>